<sequence>MYIVGGYFFRFFADPLRQYYYTNSDIDIDSGATNILPKYIMPSGSDLGGGPYNGYSPVQTINNAKSSDQVMMRRVLRNGWNTAYATGTVNGKSRIVTPFRAVNNLGDFLGRENYVCGGPNQVNASKPGWKGRIGSIISNCDSSGIPSSTCNVKYVPDSSEYTKFRKLQVHNQNYNDKSHGGDDHNASFVDLMRVRRR</sequence>
<protein>
    <submittedName>
        <fullName evidence="1">Uncharacterized protein</fullName>
    </submittedName>
</protein>
<organism evidence="1">
    <name type="scientific">viral metagenome</name>
    <dbReference type="NCBI Taxonomy" id="1070528"/>
    <lineage>
        <taxon>unclassified sequences</taxon>
        <taxon>metagenomes</taxon>
        <taxon>organismal metagenomes</taxon>
    </lineage>
</organism>
<dbReference type="EMBL" id="MN740898">
    <property type="protein sequence ID" value="QHU17090.1"/>
    <property type="molecule type" value="Genomic_DNA"/>
</dbReference>
<name>A0A6C0KK81_9ZZZZ</name>
<dbReference type="AlphaFoldDB" id="A0A6C0KK81"/>
<reference evidence="1" key="1">
    <citation type="journal article" date="2020" name="Nature">
        <title>Giant virus diversity and host interactions through global metagenomics.</title>
        <authorList>
            <person name="Schulz F."/>
            <person name="Roux S."/>
            <person name="Paez-Espino D."/>
            <person name="Jungbluth S."/>
            <person name="Walsh D.A."/>
            <person name="Denef V.J."/>
            <person name="McMahon K.D."/>
            <person name="Konstantinidis K.T."/>
            <person name="Eloe-Fadrosh E.A."/>
            <person name="Kyrpides N.C."/>
            <person name="Woyke T."/>
        </authorList>
    </citation>
    <scope>NUCLEOTIDE SEQUENCE</scope>
    <source>
        <strain evidence="1">GVMAG-S-3300012000-57</strain>
    </source>
</reference>
<evidence type="ECO:0000313" key="1">
    <source>
        <dbReference type="EMBL" id="QHU17090.1"/>
    </source>
</evidence>
<accession>A0A6C0KK81</accession>
<proteinExistence type="predicted"/>